<evidence type="ECO:0000313" key="1">
    <source>
        <dbReference type="Proteomes" id="UP000036681"/>
    </source>
</evidence>
<keyword evidence="1" id="KW-1185">Reference proteome</keyword>
<dbReference type="WBParaSite" id="ALUE_0000322201-mRNA-1">
    <property type="protein sequence ID" value="ALUE_0000322201-mRNA-1"/>
    <property type="gene ID" value="ALUE_0000322201"/>
</dbReference>
<name>A0A0M3HNG4_ASCLU</name>
<evidence type="ECO:0000313" key="2">
    <source>
        <dbReference type="WBParaSite" id="ALUE_0000322201-mRNA-1"/>
    </source>
</evidence>
<reference evidence="2" key="1">
    <citation type="submission" date="2017-02" db="UniProtKB">
        <authorList>
            <consortium name="WormBaseParasite"/>
        </authorList>
    </citation>
    <scope>IDENTIFICATION</scope>
</reference>
<dbReference type="Proteomes" id="UP000036681">
    <property type="component" value="Unplaced"/>
</dbReference>
<organism evidence="1 2">
    <name type="scientific">Ascaris lumbricoides</name>
    <name type="common">Giant roundworm</name>
    <dbReference type="NCBI Taxonomy" id="6252"/>
    <lineage>
        <taxon>Eukaryota</taxon>
        <taxon>Metazoa</taxon>
        <taxon>Ecdysozoa</taxon>
        <taxon>Nematoda</taxon>
        <taxon>Chromadorea</taxon>
        <taxon>Rhabditida</taxon>
        <taxon>Spirurina</taxon>
        <taxon>Ascaridomorpha</taxon>
        <taxon>Ascaridoidea</taxon>
        <taxon>Ascarididae</taxon>
        <taxon>Ascaris</taxon>
    </lineage>
</organism>
<protein>
    <submittedName>
        <fullName evidence="2">Uncharacterized protein</fullName>
    </submittedName>
</protein>
<sequence length="79" mass="8907">MERHMFIQLDAPYTDVATCVYCYNVIGGFRAFRASHTDEGAPLASPPGVRSTQILRPLDTEVHRQIQLVTAVTMLRCRN</sequence>
<dbReference type="AlphaFoldDB" id="A0A0M3HNG4"/>
<accession>A0A0M3HNG4</accession>
<proteinExistence type="predicted"/>